<organism evidence="1 2">
    <name type="scientific">Rubroshorea leprosula</name>
    <dbReference type="NCBI Taxonomy" id="152421"/>
    <lineage>
        <taxon>Eukaryota</taxon>
        <taxon>Viridiplantae</taxon>
        <taxon>Streptophyta</taxon>
        <taxon>Embryophyta</taxon>
        <taxon>Tracheophyta</taxon>
        <taxon>Spermatophyta</taxon>
        <taxon>Magnoliopsida</taxon>
        <taxon>eudicotyledons</taxon>
        <taxon>Gunneridae</taxon>
        <taxon>Pentapetalae</taxon>
        <taxon>rosids</taxon>
        <taxon>malvids</taxon>
        <taxon>Malvales</taxon>
        <taxon>Dipterocarpaceae</taxon>
        <taxon>Rubroshorea</taxon>
    </lineage>
</organism>
<sequence length="241" mass="25894">MDAGMQDAGVGIVTWGCDYDTYASKGIGARWNAQEAVGLASGGVDTGAVECTHGQLGSRRWHGGVQSGSRHWRAWERPKASTKRAMLAAEEVSTCQMLGKADLVSIEGVSSESSAARGLVRKVDELQGRRSVRRIPKFHCSPNLHPKWPRLFIPLYIPSLISSTFSHGNMSVWGGAAKGELTIANGLSPLPTAMAQTTYLVLGEDIVPSQLLYVPASFSLQLKRGNSDSGTLTSRRLLNTL</sequence>
<keyword evidence="2" id="KW-1185">Reference proteome</keyword>
<protein>
    <submittedName>
        <fullName evidence="1">Uncharacterized protein</fullName>
    </submittedName>
</protein>
<dbReference type="AlphaFoldDB" id="A0AAV5IY00"/>
<proteinExistence type="predicted"/>
<reference evidence="1 2" key="1">
    <citation type="journal article" date="2021" name="Commun. Biol.">
        <title>The genome of Shorea leprosula (Dipterocarpaceae) highlights the ecological relevance of drought in aseasonal tropical rainforests.</title>
        <authorList>
            <person name="Ng K.K.S."/>
            <person name="Kobayashi M.J."/>
            <person name="Fawcett J.A."/>
            <person name="Hatakeyama M."/>
            <person name="Paape T."/>
            <person name="Ng C.H."/>
            <person name="Ang C.C."/>
            <person name="Tnah L.H."/>
            <person name="Lee C.T."/>
            <person name="Nishiyama T."/>
            <person name="Sese J."/>
            <person name="O'Brien M.J."/>
            <person name="Copetti D."/>
            <person name="Mohd Noor M.I."/>
            <person name="Ong R.C."/>
            <person name="Putra M."/>
            <person name="Sireger I.Z."/>
            <person name="Indrioko S."/>
            <person name="Kosugi Y."/>
            <person name="Izuno A."/>
            <person name="Isagi Y."/>
            <person name="Lee S.L."/>
            <person name="Shimizu K.K."/>
        </authorList>
    </citation>
    <scope>NUCLEOTIDE SEQUENCE [LARGE SCALE GENOMIC DNA]</scope>
    <source>
        <strain evidence="1">214</strain>
    </source>
</reference>
<accession>A0AAV5IY00</accession>
<evidence type="ECO:0000313" key="2">
    <source>
        <dbReference type="Proteomes" id="UP001054252"/>
    </source>
</evidence>
<dbReference type="Proteomes" id="UP001054252">
    <property type="component" value="Unassembled WGS sequence"/>
</dbReference>
<comment type="caution">
    <text evidence="1">The sequence shown here is derived from an EMBL/GenBank/DDBJ whole genome shotgun (WGS) entry which is preliminary data.</text>
</comment>
<evidence type="ECO:0000313" key="1">
    <source>
        <dbReference type="EMBL" id="GKV03511.1"/>
    </source>
</evidence>
<name>A0AAV5IY00_9ROSI</name>
<dbReference type="EMBL" id="BPVZ01000020">
    <property type="protein sequence ID" value="GKV03511.1"/>
    <property type="molecule type" value="Genomic_DNA"/>
</dbReference>
<gene>
    <name evidence="1" type="ORF">SLEP1_g15800</name>
</gene>